<dbReference type="AlphaFoldDB" id="A0A327KTK1"/>
<evidence type="ECO:0000256" key="1">
    <source>
        <dbReference type="ARBA" id="ARBA00023224"/>
    </source>
</evidence>
<evidence type="ECO:0000256" key="2">
    <source>
        <dbReference type="PROSITE-ProRule" id="PRU00284"/>
    </source>
</evidence>
<dbReference type="Proteomes" id="UP000249130">
    <property type="component" value="Unassembled WGS sequence"/>
</dbReference>
<dbReference type="GO" id="GO:0016020">
    <property type="term" value="C:membrane"/>
    <property type="evidence" value="ECO:0007669"/>
    <property type="project" value="InterPro"/>
</dbReference>
<dbReference type="SUPFAM" id="SSF58104">
    <property type="entry name" value="Methyl-accepting chemotaxis protein (MCP) signaling domain"/>
    <property type="match status" value="1"/>
</dbReference>
<evidence type="ECO:0000313" key="5">
    <source>
        <dbReference type="Proteomes" id="UP000249130"/>
    </source>
</evidence>
<keyword evidence="1 2" id="KW-0807">Transducer</keyword>
<dbReference type="PROSITE" id="PS50111">
    <property type="entry name" value="CHEMOTAXIS_TRANSDUC_2"/>
    <property type="match status" value="1"/>
</dbReference>
<dbReference type="EMBL" id="NPEX01000223">
    <property type="protein sequence ID" value="RAI40652.1"/>
    <property type="molecule type" value="Genomic_DNA"/>
</dbReference>
<dbReference type="Gene3D" id="1.10.287.950">
    <property type="entry name" value="Methyl-accepting chemotaxis protein"/>
    <property type="match status" value="1"/>
</dbReference>
<evidence type="ECO:0000259" key="3">
    <source>
        <dbReference type="PROSITE" id="PS50111"/>
    </source>
</evidence>
<name>A0A327KTK1_9BRAD</name>
<dbReference type="Pfam" id="PF00015">
    <property type="entry name" value="MCPsignal"/>
    <property type="match status" value="1"/>
</dbReference>
<reference evidence="4 5" key="1">
    <citation type="submission" date="2017-07" db="EMBL/GenBank/DDBJ databases">
        <title>Draft Genome Sequences of Select Purple Nonsulfur Bacteria.</title>
        <authorList>
            <person name="Lasarre B."/>
            <person name="Mckinlay J.B."/>
        </authorList>
    </citation>
    <scope>NUCLEOTIDE SEQUENCE [LARGE SCALE GENOMIC DNA]</scope>
    <source>
        <strain evidence="4 5">DSM 5909</strain>
    </source>
</reference>
<organism evidence="4 5">
    <name type="scientific">Rhodoplanes roseus</name>
    <dbReference type="NCBI Taxonomy" id="29409"/>
    <lineage>
        <taxon>Bacteria</taxon>
        <taxon>Pseudomonadati</taxon>
        <taxon>Pseudomonadota</taxon>
        <taxon>Alphaproteobacteria</taxon>
        <taxon>Hyphomicrobiales</taxon>
        <taxon>Nitrobacteraceae</taxon>
        <taxon>Rhodoplanes</taxon>
    </lineage>
</organism>
<gene>
    <name evidence="4" type="ORF">CH341_23340</name>
</gene>
<dbReference type="GO" id="GO:0007165">
    <property type="term" value="P:signal transduction"/>
    <property type="evidence" value="ECO:0007669"/>
    <property type="project" value="UniProtKB-KW"/>
</dbReference>
<dbReference type="OrthoDB" id="2489132at2"/>
<dbReference type="PANTHER" id="PTHR32089">
    <property type="entry name" value="METHYL-ACCEPTING CHEMOTAXIS PROTEIN MCPB"/>
    <property type="match status" value="1"/>
</dbReference>
<keyword evidence="5" id="KW-1185">Reference proteome</keyword>
<proteinExistence type="predicted"/>
<dbReference type="InterPro" id="IPR004089">
    <property type="entry name" value="MCPsignal_dom"/>
</dbReference>
<dbReference type="PANTHER" id="PTHR32089:SF112">
    <property type="entry name" value="LYSOZYME-LIKE PROTEIN-RELATED"/>
    <property type="match status" value="1"/>
</dbReference>
<comment type="caution">
    <text evidence="4">The sequence shown here is derived from an EMBL/GenBank/DDBJ whole genome shotgun (WGS) entry which is preliminary data.</text>
</comment>
<dbReference type="SMART" id="SM00283">
    <property type="entry name" value="MA"/>
    <property type="match status" value="1"/>
</dbReference>
<accession>A0A327KTK1</accession>
<evidence type="ECO:0000313" key="4">
    <source>
        <dbReference type="EMBL" id="RAI40652.1"/>
    </source>
</evidence>
<protein>
    <submittedName>
        <fullName evidence="4">Chemotaxis protein</fullName>
    </submittedName>
</protein>
<feature type="domain" description="Methyl-accepting transducer" evidence="3">
    <location>
        <begin position="25"/>
        <end position="268"/>
    </location>
</feature>
<sequence>MLHGGKGMAALPARGDEVVRAVARTVGVLSVELADVAGNIADVDRKAQDLTAECRNLSVAATELTGSNRRIGTAAAAADQTIEAACGEMDASAHSVETSLAEISALATATAGFESKLDGLRGALERVAKAAGGIDAIARQTNLLALNATIEAARAGEAGRGFAVVAQEVKALAKQTSEATAEISATLTLLDTQTRGLMAESAETVGRAATVQSGTTAIRQVIDHVGPAMTRMRGDMRLIVESNVDIQARCDALQAAFEAMSANVARSSEDLRSADQRVHGLLKRSEELTLLTAQSGVETDDTTFVTIATEAAREAGALFERALAAGQISVTDLFDETYVPVPGSDPAQVTTRFTALCDRLLPPLQEPLLARSPLIAFCAAVDRNGYLPTHNTRFSQPQRHGDPAWNTANCRNRRIFGDRTGLAAGRNTKPFLLQTYRRDMGGGRFVLMRDCSAPIMVQGRHWGGFRIGYATERPA</sequence>